<evidence type="ECO:0000313" key="2">
    <source>
        <dbReference type="EMBL" id="KPA78778.1"/>
    </source>
</evidence>
<protein>
    <submittedName>
        <fullName evidence="2">Uncharacterized protein</fullName>
    </submittedName>
</protein>
<dbReference type="GeneID" id="26906171"/>
<name>A0A0N0VEM6_LEPPY</name>
<comment type="caution">
    <text evidence="2">The sequence shown here is derived from an EMBL/GenBank/DDBJ whole genome shotgun (WGS) entry which is preliminary data.</text>
</comment>
<evidence type="ECO:0000313" key="3">
    <source>
        <dbReference type="Proteomes" id="UP000037923"/>
    </source>
</evidence>
<keyword evidence="1" id="KW-0812">Transmembrane</keyword>
<dbReference type="EMBL" id="LGTL01000012">
    <property type="protein sequence ID" value="KPA78778.1"/>
    <property type="molecule type" value="Genomic_DNA"/>
</dbReference>
<accession>A0A0N0VEM6</accession>
<keyword evidence="1" id="KW-0472">Membrane</keyword>
<proteinExistence type="predicted"/>
<reference evidence="2 3" key="1">
    <citation type="submission" date="2015-07" db="EMBL/GenBank/DDBJ databases">
        <title>High-quality genome of monoxenous trypanosomatid Leptomonas pyrrhocoris.</title>
        <authorList>
            <person name="Flegontov P."/>
            <person name="Butenko A."/>
            <person name="Firsov S."/>
            <person name="Vlcek C."/>
            <person name="Logacheva M.D."/>
            <person name="Field M."/>
            <person name="Filatov D."/>
            <person name="Flegontova O."/>
            <person name="Gerasimov E."/>
            <person name="Jackson A.P."/>
            <person name="Kelly S."/>
            <person name="Opperdoes F."/>
            <person name="O'Reilly A."/>
            <person name="Votypka J."/>
            <person name="Yurchenko V."/>
            <person name="Lukes J."/>
        </authorList>
    </citation>
    <scope>NUCLEOTIDE SEQUENCE [LARGE SCALE GENOMIC DNA]</scope>
    <source>
        <strain evidence="2">H10</strain>
    </source>
</reference>
<evidence type="ECO:0000256" key="1">
    <source>
        <dbReference type="SAM" id="Phobius"/>
    </source>
</evidence>
<dbReference type="Proteomes" id="UP000037923">
    <property type="component" value="Unassembled WGS sequence"/>
</dbReference>
<keyword evidence="1" id="KW-1133">Transmembrane helix</keyword>
<feature type="transmembrane region" description="Helical" evidence="1">
    <location>
        <begin position="82"/>
        <end position="103"/>
    </location>
</feature>
<dbReference type="RefSeq" id="XP_015657217.1">
    <property type="nucleotide sequence ID" value="XM_015804083.1"/>
</dbReference>
<sequence>MHSPSFSLGRANTLIRSVFFLFVCLFCDPLFPSFLPSFFRIIGVCIYYCSLLKSCSILLSFFLFPLRCTRDCAPCAFESVRLIFLFLLSLYGTLAFSTFVFPYSEANNITCFVSFLSSPPFFICFNGLHSIHSDIEGVVFNDFFLCCCFSFS</sequence>
<feature type="transmembrane region" description="Helical" evidence="1">
    <location>
        <begin position="37"/>
        <end position="62"/>
    </location>
</feature>
<keyword evidence="3" id="KW-1185">Reference proteome</keyword>
<dbReference type="VEuPathDB" id="TriTrypDB:LpyrH10_12_0590"/>
<feature type="transmembrane region" description="Helical" evidence="1">
    <location>
        <begin position="12"/>
        <end position="31"/>
    </location>
</feature>
<dbReference type="AlphaFoldDB" id="A0A0N0VEM6"/>
<gene>
    <name evidence="2" type="ORF">ABB37_05881</name>
</gene>
<organism evidence="2 3">
    <name type="scientific">Leptomonas pyrrhocoris</name>
    <name type="common">Firebug parasite</name>
    <dbReference type="NCBI Taxonomy" id="157538"/>
    <lineage>
        <taxon>Eukaryota</taxon>
        <taxon>Discoba</taxon>
        <taxon>Euglenozoa</taxon>
        <taxon>Kinetoplastea</taxon>
        <taxon>Metakinetoplastina</taxon>
        <taxon>Trypanosomatida</taxon>
        <taxon>Trypanosomatidae</taxon>
        <taxon>Leishmaniinae</taxon>
        <taxon>Leptomonas</taxon>
    </lineage>
</organism>